<evidence type="ECO:0000313" key="2">
    <source>
        <dbReference type="Proteomes" id="UP001628193"/>
    </source>
</evidence>
<keyword evidence="2" id="KW-1185">Reference proteome</keyword>
<dbReference type="InterPro" id="IPR006975">
    <property type="entry name" value="NifQ"/>
</dbReference>
<proteinExistence type="predicted"/>
<dbReference type="EMBL" id="BAAFGK010000002">
    <property type="protein sequence ID" value="GAB0056259.1"/>
    <property type="molecule type" value="Genomic_DNA"/>
</dbReference>
<comment type="caution">
    <text evidence="1">The sequence shown here is derived from an EMBL/GenBank/DDBJ whole genome shotgun (WGS) entry which is preliminary data.</text>
</comment>
<reference evidence="1 2" key="1">
    <citation type="submission" date="2024-09" db="EMBL/GenBank/DDBJ databases">
        <title>Draft genome sequence of Candidatus Magnetaquicoccaceae bacterium FCR-1.</title>
        <authorList>
            <person name="Shimoshige H."/>
            <person name="Shimamura S."/>
            <person name="Taoka A."/>
            <person name="Kobayashi H."/>
            <person name="Maekawa T."/>
        </authorList>
    </citation>
    <scope>NUCLEOTIDE SEQUENCE [LARGE SCALE GENOMIC DNA]</scope>
    <source>
        <strain evidence="1 2">FCR-1</strain>
    </source>
</reference>
<dbReference type="Proteomes" id="UP001628193">
    <property type="component" value="Unassembled WGS sequence"/>
</dbReference>
<organism evidence="1 2">
    <name type="scientific">Candidatus Magnetaquiglobus chichijimensis</name>
    <dbReference type="NCBI Taxonomy" id="3141448"/>
    <lineage>
        <taxon>Bacteria</taxon>
        <taxon>Pseudomonadati</taxon>
        <taxon>Pseudomonadota</taxon>
        <taxon>Magnetococcia</taxon>
        <taxon>Magnetococcales</taxon>
        <taxon>Candidatus Magnetaquicoccaceae</taxon>
        <taxon>Candidatus Magnetaquiglobus</taxon>
    </lineage>
</organism>
<gene>
    <name evidence="1" type="ORF">SIID45300_00564</name>
</gene>
<accession>A0ABQ0C5T6</accession>
<protein>
    <recommendedName>
        <fullName evidence="3">Nitrogen fixation protein NifQ</fullName>
    </recommendedName>
</protein>
<dbReference type="Pfam" id="PF04891">
    <property type="entry name" value="NifQ"/>
    <property type="match status" value="1"/>
</dbReference>
<evidence type="ECO:0000313" key="1">
    <source>
        <dbReference type="EMBL" id="GAB0056259.1"/>
    </source>
</evidence>
<dbReference type="RefSeq" id="WP_420903972.1">
    <property type="nucleotide sequence ID" value="NZ_BAAFGK010000002.1"/>
</dbReference>
<evidence type="ECO:0008006" key="3">
    <source>
        <dbReference type="Google" id="ProtNLM"/>
    </source>
</evidence>
<sequence>MQPLLQPTVIPPNVVRARSAPYLQLSMTARPQPHGEWLARIVASWLGGDTPLPRYMGLGAEQWRAFMRHHFPEVEPATPNRIGQPADARRNWERQALVELFLNHASIDPREATWLARILAEACLGSEHLWRDLGLWSRQDLSSLLNLAFTPLAQANTRDMKWKKFFYRRLCEAEGLRLCTAPSCESCADLDLCFGPET</sequence>
<name>A0ABQ0C5T6_9PROT</name>